<dbReference type="EMBL" id="JACHNF010000001">
    <property type="protein sequence ID" value="MBB5979531.1"/>
    <property type="molecule type" value="Genomic_DNA"/>
</dbReference>
<evidence type="ECO:0000256" key="2">
    <source>
        <dbReference type="ARBA" id="ARBA00022723"/>
    </source>
</evidence>
<dbReference type="Pfam" id="PF03328">
    <property type="entry name" value="HpcH_HpaI"/>
    <property type="match status" value="1"/>
</dbReference>
<proteinExistence type="inferred from homology"/>
<dbReference type="RefSeq" id="WP_238352445.1">
    <property type="nucleotide sequence ID" value="NZ_BAAAVN010000001.1"/>
</dbReference>
<keyword evidence="2" id="KW-0479">Metal-binding</keyword>
<dbReference type="InterPro" id="IPR040442">
    <property type="entry name" value="Pyrv_kinase-like_dom_sf"/>
</dbReference>
<evidence type="ECO:0000313" key="6">
    <source>
        <dbReference type="EMBL" id="MBB5979531.1"/>
    </source>
</evidence>
<dbReference type="EC" id="4.1.2.52" evidence="6"/>
<sequence length="335" mass="33073">MNAGNFAARLRSREQLIGYWVVLDAPVATERIARIGYDYVVLDGQHGLLGYQGLLTNLMAIDAGSSLRTPARAGAGASADADASARADAGTGTGTGTGTGAGTGAGVGSDARTGTVGLVRVEANNPTPIGRALDAGAAGVIVPLVDTAADAARAVAAARYPSPRNTNAAADASGTGTPAAADASGGSTPAAGMGGGVRSYGPMRSGLRIGPVPAEADAATVVLAMIETPQGLANVAEICATPGLDGIYVGPSDLCLSVGGRYPGDPEVADEFNAAIELIAKTARAAGVAAGIHTPDGETAQRYLAAGYTYATVSSDLTHLEEIATTHLETARSAG</sequence>
<feature type="compositionally biased region" description="Gly residues" evidence="4">
    <location>
        <begin position="91"/>
        <end position="107"/>
    </location>
</feature>
<protein>
    <submittedName>
        <fullName evidence="6">4-hydroxy-2-oxoheptanedioate aldolase</fullName>
        <ecNumber evidence="6">4.1.2.52</ecNumber>
    </submittedName>
</protein>
<comment type="caution">
    <text evidence="6">The sequence shown here is derived from an EMBL/GenBank/DDBJ whole genome shotgun (WGS) entry which is preliminary data.</text>
</comment>
<organism evidence="6 7">
    <name type="scientific">Kribbella solani</name>
    <dbReference type="NCBI Taxonomy" id="236067"/>
    <lineage>
        <taxon>Bacteria</taxon>
        <taxon>Bacillati</taxon>
        <taxon>Actinomycetota</taxon>
        <taxon>Actinomycetes</taxon>
        <taxon>Propionibacteriales</taxon>
        <taxon>Kribbellaceae</taxon>
        <taxon>Kribbella</taxon>
    </lineage>
</organism>
<evidence type="ECO:0000256" key="3">
    <source>
        <dbReference type="ARBA" id="ARBA00023239"/>
    </source>
</evidence>
<dbReference type="SUPFAM" id="SSF51621">
    <property type="entry name" value="Phosphoenolpyruvate/pyruvate domain"/>
    <property type="match status" value="1"/>
</dbReference>
<name>A0A841DNR0_9ACTN</name>
<dbReference type="InterPro" id="IPR005000">
    <property type="entry name" value="Aldolase/citrate-lyase_domain"/>
</dbReference>
<feature type="domain" description="HpcH/HpaI aldolase/citrate lyase" evidence="5">
    <location>
        <begin position="117"/>
        <end position="320"/>
    </location>
</feature>
<reference evidence="6 7" key="1">
    <citation type="submission" date="2020-08" db="EMBL/GenBank/DDBJ databases">
        <title>Sequencing the genomes of 1000 actinobacteria strains.</title>
        <authorList>
            <person name="Klenk H.-P."/>
        </authorList>
    </citation>
    <scope>NUCLEOTIDE SEQUENCE [LARGE SCALE GENOMIC DNA]</scope>
    <source>
        <strain evidence="6 7">DSM 17294</strain>
    </source>
</reference>
<dbReference type="GO" id="GO:0046872">
    <property type="term" value="F:metal ion binding"/>
    <property type="evidence" value="ECO:0007669"/>
    <property type="project" value="UniProtKB-KW"/>
</dbReference>
<feature type="compositionally biased region" description="Low complexity" evidence="4">
    <location>
        <begin position="78"/>
        <end position="90"/>
    </location>
</feature>
<evidence type="ECO:0000256" key="1">
    <source>
        <dbReference type="ARBA" id="ARBA00005568"/>
    </source>
</evidence>
<accession>A0A841DNR0</accession>
<dbReference type="GO" id="GO:0016832">
    <property type="term" value="F:aldehyde-lyase activity"/>
    <property type="evidence" value="ECO:0007669"/>
    <property type="project" value="TreeGrafter"/>
</dbReference>
<evidence type="ECO:0000313" key="7">
    <source>
        <dbReference type="Proteomes" id="UP000558997"/>
    </source>
</evidence>
<dbReference type="InterPro" id="IPR015813">
    <property type="entry name" value="Pyrv/PenolPyrv_kinase-like_dom"/>
</dbReference>
<dbReference type="PANTHER" id="PTHR30502">
    <property type="entry name" value="2-KETO-3-DEOXY-L-RHAMNONATE ALDOLASE"/>
    <property type="match status" value="1"/>
</dbReference>
<comment type="similarity">
    <text evidence="1">Belongs to the HpcH/HpaI aldolase family.</text>
</comment>
<dbReference type="PANTHER" id="PTHR30502:SF0">
    <property type="entry name" value="PHOSPHOENOLPYRUVATE CARBOXYLASE FAMILY PROTEIN"/>
    <property type="match status" value="1"/>
</dbReference>
<dbReference type="Proteomes" id="UP000558997">
    <property type="component" value="Unassembled WGS sequence"/>
</dbReference>
<dbReference type="InterPro" id="IPR050251">
    <property type="entry name" value="HpcH-HpaI_aldolase"/>
</dbReference>
<dbReference type="GO" id="GO:0005737">
    <property type="term" value="C:cytoplasm"/>
    <property type="evidence" value="ECO:0007669"/>
    <property type="project" value="TreeGrafter"/>
</dbReference>
<keyword evidence="7" id="KW-1185">Reference proteome</keyword>
<evidence type="ECO:0000259" key="5">
    <source>
        <dbReference type="Pfam" id="PF03328"/>
    </source>
</evidence>
<evidence type="ECO:0000256" key="4">
    <source>
        <dbReference type="SAM" id="MobiDB-lite"/>
    </source>
</evidence>
<feature type="region of interest" description="Disordered" evidence="4">
    <location>
        <begin position="78"/>
        <end position="107"/>
    </location>
</feature>
<keyword evidence="3 6" id="KW-0456">Lyase</keyword>
<dbReference type="Gene3D" id="3.20.20.60">
    <property type="entry name" value="Phosphoenolpyruvate-binding domains"/>
    <property type="match status" value="1"/>
</dbReference>
<gene>
    <name evidence="6" type="ORF">HDA44_002872</name>
</gene>
<feature type="region of interest" description="Disordered" evidence="4">
    <location>
        <begin position="160"/>
        <end position="197"/>
    </location>
</feature>
<dbReference type="AlphaFoldDB" id="A0A841DNR0"/>